<organism evidence="7 8">
    <name type="scientific">Reichenbachiella agariperforans</name>
    <dbReference type="NCBI Taxonomy" id="156994"/>
    <lineage>
        <taxon>Bacteria</taxon>
        <taxon>Pseudomonadati</taxon>
        <taxon>Bacteroidota</taxon>
        <taxon>Cytophagia</taxon>
        <taxon>Cytophagales</taxon>
        <taxon>Reichenbachiellaceae</taxon>
        <taxon>Reichenbachiella</taxon>
    </lineage>
</organism>
<keyword evidence="4 6" id="KW-1133">Transmembrane helix</keyword>
<evidence type="ECO:0000313" key="7">
    <source>
        <dbReference type="EMBL" id="SHK65766.1"/>
    </source>
</evidence>
<keyword evidence="5 6" id="KW-0472">Membrane</keyword>
<name>A0A1M6U9C0_REIAG</name>
<feature type="transmembrane region" description="Helical" evidence="6">
    <location>
        <begin position="261"/>
        <end position="282"/>
    </location>
</feature>
<evidence type="ECO:0000313" key="8">
    <source>
        <dbReference type="Proteomes" id="UP000184474"/>
    </source>
</evidence>
<reference evidence="8" key="1">
    <citation type="submission" date="2016-11" db="EMBL/GenBank/DDBJ databases">
        <authorList>
            <person name="Varghese N."/>
            <person name="Submissions S."/>
        </authorList>
    </citation>
    <scope>NUCLEOTIDE SEQUENCE [LARGE SCALE GENOMIC DNA]</scope>
    <source>
        <strain evidence="8">DSM 26134</strain>
    </source>
</reference>
<evidence type="ECO:0000256" key="1">
    <source>
        <dbReference type="ARBA" id="ARBA00004651"/>
    </source>
</evidence>
<keyword evidence="2" id="KW-1003">Cell membrane</keyword>
<dbReference type="STRING" id="156994.SAMN04488028_10720"/>
<keyword evidence="8" id="KW-1185">Reference proteome</keyword>
<dbReference type="Proteomes" id="UP000184474">
    <property type="component" value="Unassembled WGS sequence"/>
</dbReference>
<dbReference type="InterPro" id="IPR005495">
    <property type="entry name" value="LptG/LptF_permease"/>
</dbReference>
<gene>
    <name evidence="7" type="ORF">SAMN04488028_10720</name>
</gene>
<dbReference type="Pfam" id="PF03739">
    <property type="entry name" value="LptF_LptG"/>
    <property type="match status" value="1"/>
</dbReference>
<dbReference type="GO" id="GO:0043190">
    <property type="term" value="C:ATP-binding cassette (ABC) transporter complex"/>
    <property type="evidence" value="ECO:0007669"/>
    <property type="project" value="TreeGrafter"/>
</dbReference>
<dbReference type="PANTHER" id="PTHR33529:SF8">
    <property type="entry name" value="PERMEASE, YJGP_YJGQ FAMILY"/>
    <property type="match status" value="1"/>
</dbReference>
<protein>
    <submittedName>
        <fullName evidence="7">Lipopolysaccharide export system permease protein</fullName>
    </submittedName>
</protein>
<feature type="transmembrane region" description="Helical" evidence="6">
    <location>
        <begin position="87"/>
        <end position="105"/>
    </location>
</feature>
<feature type="transmembrane region" description="Helical" evidence="6">
    <location>
        <begin position="44"/>
        <end position="66"/>
    </location>
</feature>
<evidence type="ECO:0000256" key="5">
    <source>
        <dbReference type="ARBA" id="ARBA00023136"/>
    </source>
</evidence>
<sequence length="346" mass="39614">MTTFIFVVAMLVVVIVVIDFTEKNEKFIKNEVPTDLIFYYYMSFMPWIANLIAPITVFIATVLVTAGMAGKTEIVAILAGGISFRRMLAPFAVGSILIALTTFYVNGWMIPNSNKYRIAFEVEYLKKPFYFNERDIHFKIGPDQYLYLQRYNNRSEVGYKVTLEEIVGTELKQKLTARKMTWDDSLKVWEFKNWELREIGEFGETYSKGDEIDTLLSITPEDFDNKYQLNETMNLNELNDHIAMLKDRGADDVAVYEIEKYIRYMLPFTAIILTMMGVSVSAEKSSRGGSGFKIALGFLIAFVFIIMFILVKAIAEAGSMNPLFAIWIPNIIGTVITLVLYRFVPK</sequence>
<dbReference type="PANTHER" id="PTHR33529">
    <property type="entry name" value="SLR0882 PROTEIN-RELATED"/>
    <property type="match status" value="1"/>
</dbReference>
<keyword evidence="3 6" id="KW-0812">Transmembrane</keyword>
<evidence type="ECO:0000256" key="2">
    <source>
        <dbReference type="ARBA" id="ARBA00022475"/>
    </source>
</evidence>
<evidence type="ECO:0000256" key="6">
    <source>
        <dbReference type="SAM" id="Phobius"/>
    </source>
</evidence>
<feature type="transmembrane region" description="Helical" evidence="6">
    <location>
        <begin position="326"/>
        <end position="344"/>
    </location>
</feature>
<dbReference type="GO" id="GO:0015920">
    <property type="term" value="P:lipopolysaccharide transport"/>
    <property type="evidence" value="ECO:0007669"/>
    <property type="project" value="TreeGrafter"/>
</dbReference>
<evidence type="ECO:0000256" key="4">
    <source>
        <dbReference type="ARBA" id="ARBA00022989"/>
    </source>
</evidence>
<proteinExistence type="predicted"/>
<comment type="subcellular location">
    <subcellularLocation>
        <location evidence="1">Cell membrane</location>
        <topology evidence="1">Multi-pass membrane protein</topology>
    </subcellularLocation>
</comment>
<accession>A0A1M6U9C0</accession>
<feature type="transmembrane region" description="Helical" evidence="6">
    <location>
        <begin position="294"/>
        <end position="314"/>
    </location>
</feature>
<evidence type="ECO:0000256" key="3">
    <source>
        <dbReference type="ARBA" id="ARBA00022692"/>
    </source>
</evidence>
<dbReference type="AlphaFoldDB" id="A0A1M6U9C0"/>
<dbReference type="EMBL" id="FRAA01000007">
    <property type="protein sequence ID" value="SHK65766.1"/>
    <property type="molecule type" value="Genomic_DNA"/>
</dbReference>